<dbReference type="RefSeq" id="WP_274493739.1">
    <property type="nucleotide sequence ID" value="NZ_CP118166.1"/>
</dbReference>
<dbReference type="GO" id="GO:0016020">
    <property type="term" value="C:membrane"/>
    <property type="evidence" value="ECO:0007669"/>
    <property type="project" value="UniProtKB-SubCell"/>
</dbReference>
<reference evidence="8" key="1">
    <citation type="submission" date="2023-02" db="EMBL/GenBank/DDBJ databases">
        <title>Genome sequence of Hyphococcus flavus.</title>
        <authorList>
            <person name="Rong J.-C."/>
            <person name="Zhao Q."/>
            <person name="Yi M."/>
            <person name="Wu J.-Y."/>
        </authorList>
    </citation>
    <scope>NUCLEOTIDE SEQUENCE</scope>
    <source>
        <strain evidence="8">MCCC 1K03223</strain>
    </source>
</reference>
<organism evidence="8 9">
    <name type="scientific">Hyphococcus flavus</name>
    <dbReference type="NCBI Taxonomy" id="1866326"/>
    <lineage>
        <taxon>Bacteria</taxon>
        <taxon>Pseudomonadati</taxon>
        <taxon>Pseudomonadota</taxon>
        <taxon>Alphaproteobacteria</taxon>
        <taxon>Parvularculales</taxon>
        <taxon>Parvularculaceae</taxon>
        <taxon>Hyphococcus</taxon>
    </lineage>
</organism>
<keyword evidence="5 7" id="KW-0472">Membrane</keyword>
<proteinExistence type="inferred from homology"/>
<dbReference type="KEGG" id="hfl:PUV54_01450"/>
<accession>A0AAE9ZEU9</accession>
<evidence type="ECO:0000313" key="9">
    <source>
        <dbReference type="Proteomes" id="UP001214043"/>
    </source>
</evidence>
<feature type="transmembrane region" description="Helical" evidence="7">
    <location>
        <begin position="28"/>
        <end position="48"/>
    </location>
</feature>
<evidence type="ECO:0000256" key="4">
    <source>
        <dbReference type="ARBA" id="ARBA00022989"/>
    </source>
</evidence>
<evidence type="ECO:0000256" key="6">
    <source>
        <dbReference type="SAM" id="MobiDB-lite"/>
    </source>
</evidence>
<evidence type="ECO:0000313" key="8">
    <source>
        <dbReference type="EMBL" id="WDI31852.1"/>
    </source>
</evidence>
<keyword evidence="9" id="KW-1185">Reference proteome</keyword>
<comment type="similarity">
    <text evidence="2">Belongs to the TrbI/VirB10 family.</text>
</comment>
<keyword evidence="4 7" id="KW-1133">Transmembrane helix</keyword>
<comment type="subcellular location">
    <subcellularLocation>
        <location evidence="1">Membrane</location>
        <topology evidence="1">Single-pass membrane protein</topology>
    </subcellularLocation>
</comment>
<dbReference type="CDD" id="cd16429">
    <property type="entry name" value="VirB10"/>
    <property type="match status" value="1"/>
</dbReference>
<keyword evidence="3 7" id="KW-0812">Transmembrane</keyword>
<name>A0AAE9ZEU9_9PROT</name>
<protein>
    <submittedName>
        <fullName evidence="8">TrbI/VirB10 family protein</fullName>
    </submittedName>
</protein>
<evidence type="ECO:0000256" key="1">
    <source>
        <dbReference type="ARBA" id="ARBA00004167"/>
    </source>
</evidence>
<dbReference type="Pfam" id="PF03743">
    <property type="entry name" value="TrbI"/>
    <property type="match status" value="1"/>
</dbReference>
<evidence type="ECO:0000256" key="3">
    <source>
        <dbReference type="ARBA" id="ARBA00022692"/>
    </source>
</evidence>
<dbReference type="Gene3D" id="2.40.128.260">
    <property type="entry name" value="Type IV secretion system, VirB10/TraB/TrbI"/>
    <property type="match status" value="1"/>
</dbReference>
<evidence type="ECO:0000256" key="5">
    <source>
        <dbReference type="ARBA" id="ARBA00023136"/>
    </source>
</evidence>
<evidence type="ECO:0000256" key="7">
    <source>
        <dbReference type="SAM" id="Phobius"/>
    </source>
</evidence>
<dbReference type="InterPro" id="IPR005498">
    <property type="entry name" value="T4SS_VirB10/TraB/TrbI"/>
</dbReference>
<evidence type="ECO:0000256" key="2">
    <source>
        <dbReference type="ARBA" id="ARBA00010265"/>
    </source>
</evidence>
<dbReference type="Proteomes" id="UP001214043">
    <property type="component" value="Chromosome"/>
</dbReference>
<sequence>MTERDKVDPSTLELRPRPRPVTRLNKNALMLAAGGAALVIFAATSIALRPPRAASDARPQELYNVDTKPTAEGLEALPSSYADIRPPLGDPLPGDLGAALLRAQQAAQNSGQSEIDLSAPPPVAPFRNSPEADAAREAALREAQMAADAREAGVFFQLSMPAVQAITKGSASERVSPFDIASAFQGAAATPAPFGSERENDPSRQFRKLQFLEGGLDSATDNSHRLEDPETPFEVMAGSIIPASLITGVNSDLPGTVVAQVTQNVYDTVSGQYVLIPQGAKIIGRYDSVIAFGQSRALLVWSRIIYPDGASIVIENMPASDVSGYAGLADKVDFHTFRLLKGIVLSTLLGVGTELSFGDSESDLVEALRESAQSSANQAGQRIVQRNLDIQPTIRIRPGWPFRIIVHKDLVLRPYEAEGAIR</sequence>
<feature type="region of interest" description="Disordered" evidence="6">
    <location>
        <begin position="103"/>
        <end position="133"/>
    </location>
</feature>
<dbReference type="AlphaFoldDB" id="A0AAE9ZEU9"/>
<dbReference type="EMBL" id="CP118166">
    <property type="protein sequence ID" value="WDI31852.1"/>
    <property type="molecule type" value="Genomic_DNA"/>
</dbReference>
<dbReference type="InterPro" id="IPR042217">
    <property type="entry name" value="T4SS_VirB10/TrbI"/>
</dbReference>
<gene>
    <name evidence="8" type="ORF">PUV54_01450</name>
</gene>